<name>A0A6J7F4Z4_9ZZZZ</name>
<evidence type="ECO:0000259" key="1">
    <source>
        <dbReference type="Pfam" id="PF00248"/>
    </source>
</evidence>
<sequence>MDGNVIPRHGLGTAPLGGLYDEVSEVDAAATVATAIDCGIRYFDTAPQYGHGLAETRLGAAMRSSSVARAELTISTKVGRVLVPGIDPNTIFHGIPAVRPVFDFSADGIRRALDESLTRLGTDHVDLALLHDPDEHEAEALATSMTTLVRLRDEGTIGAIGIGMNQVAMLTRFASRAADIGLDVVLVAGRWTLLDRTAGLPGGLLDTCASNGVQVIVGGVFNSGILAHPTADATYDYGAAPATLRETAHRMADICRTFSVPLATAAIHFPWRHRAVSSVIVGARSAAEVLANTTAIDTDIPEALWSELDTCRGTPTP</sequence>
<feature type="domain" description="NADP-dependent oxidoreductase" evidence="1">
    <location>
        <begin position="10"/>
        <end position="311"/>
    </location>
</feature>
<dbReference type="InterPro" id="IPR020471">
    <property type="entry name" value="AKR"/>
</dbReference>
<organism evidence="2">
    <name type="scientific">freshwater metagenome</name>
    <dbReference type="NCBI Taxonomy" id="449393"/>
    <lineage>
        <taxon>unclassified sequences</taxon>
        <taxon>metagenomes</taxon>
        <taxon>ecological metagenomes</taxon>
    </lineage>
</organism>
<dbReference type="InterPro" id="IPR036812">
    <property type="entry name" value="NAD(P)_OxRdtase_dom_sf"/>
</dbReference>
<gene>
    <name evidence="2" type="ORF">UFOPK3376_02861</name>
</gene>
<dbReference type="InterPro" id="IPR023210">
    <property type="entry name" value="NADP_OxRdtase_dom"/>
</dbReference>
<dbReference type="AlphaFoldDB" id="A0A6J7F4Z4"/>
<dbReference type="Pfam" id="PF00248">
    <property type="entry name" value="Aldo_ket_red"/>
    <property type="match status" value="1"/>
</dbReference>
<dbReference type="EMBL" id="CAFBLP010000111">
    <property type="protein sequence ID" value="CAB4891362.1"/>
    <property type="molecule type" value="Genomic_DNA"/>
</dbReference>
<accession>A0A6J7F4Z4</accession>
<dbReference type="PANTHER" id="PTHR42686:SF1">
    <property type="entry name" value="GH17980P-RELATED"/>
    <property type="match status" value="1"/>
</dbReference>
<dbReference type="Gene3D" id="3.20.20.100">
    <property type="entry name" value="NADP-dependent oxidoreductase domain"/>
    <property type="match status" value="1"/>
</dbReference>
<dbReference type="GO" id="GO:0005829">
    <property type="term" value="C:cytosol"/>
    <property type="evidence" value="ECO:0007669"/>
    <property type="project" value="TreeGrafter"/>
</dbReference>
<dbReference type="CDD" id="cd19162">
    <property type="entry name" value="AKR_FDH"/>
    <property type="match status" value="1"/>
</dbReference>
<dbReference type="SUPFAM" id="SSF51430">
    <property type="entry name" value="NAD(P)-linked oxidoreductase"/>
    <property type="match status" value="1"/>
</dbReference>
<dbReference type="InterPro" id="IPR044477">
    <property type="entry name" value="FDH-like"/>
</dbReference>
<proteinExistence type="predicted"/>
<dbReference type="GO" id="GO:0016491">
    <property type="term" value="F:oxidoreductase activity"/>
    <property type="evidence" value="ECO:0007669"/>
    <property type="project" value="InterPro"/>
</dbReference>
<protein>
    <submittedName>
        <fullName evidence="2">Unannotated protein</fullName>
    </submittedName>
</protein>
<reference evidence="2" key="1">
    <citation type="submission" date="2020-05" db="EMBL/GenBank/DDBJ databases">
        <authorList>
            <person name="Chiriac C."/>
            <person name="Salcher M."/>
            <person name="Ghai R."/>
            <person name="Kavagutti S V."/>
        </authorList>
    </citation>
    <scope>NUCLEOTIDE SEQUENCE</scope>
</reference>
<evidence type="ECO:0000313" key="2">
    <source>
        <dbReference type="EMBL" id="CAB4891362.1"/>
    </source>
</evidence>
<dbReference type="PANTHER" id="PTHR42686">
    <property type="entry name" value="GH17980P-RELATED"/>
    <property type="match status" value="1"/>
</dbReference>